<evidence type="ECO:0000313" key="2">
    <source>
        <dbReference type="EMBL" id="KEJ97341.1"/>
    </source>
</evidence>
<protein>
    <submittedName>
        <fullName evidence="2">Uncharacterized protein</fullName>
    </submittedName>
</protein>
<keyword evidence="3" id="KW-1185">Reference proteome</keyword>
<dbReference type="Pfam" id="PF13687">
    <property type="entry name" value="DUF4153"/>
    <property type="match status" value="1"/>
</dbReference>
<evidence type="ECO:0000313" key="3">
    <source>
        <dbReference type="Proteomes" id="UP000027746"/>
    </source>
</evidence>
<keyword evidence="1" id="KW-0812">Transmembrane</keyword>
<dbReference type="InterPro" id="IPR025291">
    <property type="entry name" value="DUF4153"/>
</dbReference>
<comment type="caution">
    <text evidence="2">The sequence shown here is derived from an EMBL/GenBank/DDBJ whole genome shotgun (WGS) entry which is preliminary data.</text>
</comment>
<feature type="transmembrane region" description="Helical" evidence="1">
    <location>
        <begin position="218"/>
        <end position="239"/>
    </location>
</feature>
<dbReference type="RefSeq" id="WP_051694025.1">
    <property type="nucleotide sequence ID" value="NZ_CP054599.1"/>
</dbReference>
<reference evidence="2 3" key="1">
    <citation type="submission" date="2014-01" db="EMBL/GenBank/DDBJ databases">
        <title>Sulfitobacter sp. H3 (MCCC 1A00686) Genome Sequencing.</title>
        <authorList>
            <person name="Lai Q."/>
            <person name="Hong Z."/>
        </authorList>
    </citation>
    <scope>NUCLEOTIDE SEQUENCE [LARGE SCALE GENOMIC DNA]</scope>
    <source>
        <strain evidence="2 3">H3</strain>
    </source>
</reference>
<dbReference type="Proteomes" id="UP000027746">
    <property type="component" value="Unassembled WGS sequence"/>
</dbReference>
<evidence type="ECO:0000256" key="1">
    <source>
        <dbReference type="SAM" id="Phobius"/>
    </source>
</evidence>
<proteinExistence type="predicted"/>
<feature type="transmembrane region" description="Helical" evidence="1">
    <location>
        <begin position="174"/>
        <end position="198"/>
    </location>
</feature>
<feature type="transmembrane region" description="Helical" evidence="1">
    <location>
        <begin position="65"/>
        <end position="81"/>
    </location>
</feature>
<sequence length="500" mass="54641">MKTAIMRGVPLAMQNDGWWLEQSNPPAPRKKIGWQGDRTGPVRLALLVALIALSDALVWQVSAGVSLALFCAILGGVAIWLADVPARVAWQAGGGVALAVLPLVELVQPLSVVISMVGLSLVVVFVAGIRRATMIRSALRLWWVGPVVTVRDGAQAARQTVAVKPSGWDLERLVMAWAVPVILGGVFALLLLEANPVLDRWSQSLNDLRLPDVNLWRGMFWGLMALLIWPCLVIARLHGRLMPAPARHTVRRVGVINAGSVARSLVLFNAMFAVQTVMDIVMLYGDAGLPEGMSHATYAHRGAYPLLVTALLAGLFAVLARPFADEKPLLRVLLLAWLAQTLALVLASVVRLDTYVDVYGLTRLRVAAFIWMGVVAAGLGVVVWQVAARRDTGWMLLRTGGIGVVTIYVCAFINFDGIIARHNLTQEVVKDSWYICRYLDEGALPAIRTHEAKIGYPLCPMLQPGVGPELFEPADWREWGFRNARLHRSLQAIEAEQLSQ</sequence>
<dbReference type="EMBL" id="JAMD01000002">
    <property type="protein sequence ID" value="KEJ97341.1"/>
    <property type="molecule type" value="Genomic_DNA"/>
</dbReference>
<feature type="transmembrane region" description="Helical" evidence="1">
    <location>
        <begin position="364"/>
        <end position="384"/>
    </location>
</feature>
<accession>A0A073J6J4</accession>
<feature type="transmembrane region" description="Helical" evidence="1">
    <location>
        <begin position="303"/>
        <end position="320"/>
    </location>
</feature>
<name>A0A073J6J4_9RHOB</name>
<keyword evidence="1" id="KW-1133">Transmembrane helix</keyword>
<dbReference type="GeneID" id="68871629"/>
<organism evidence="2 3">
    <name type="scientific">Pseudosulfitobacter pseudonitzschiae</name>
    <dbReference type="NCBI Taxonomy" id="1402135"/>
    <lineage>
        <taxon>Bacteria</taxon>
        <taxon>Pseudomonadati</taxon>
        <taxon>Pseudomonadota</taxon>
        <taxon>Alphaproteobacteria</taxon>
        <taxon>Rhodobacterales</taxon>
        <taxon>Roseobacteraceae</taxon>
        <taxon>Pseudosulfitobacter</taxon>
    </lineage>
</organism>
<gene>
    <name evidence="2" type="ORF">SUH3_11240</name>
</gene>
<keyword evidence="1" id="KW-0472">Membrane</keyword>
<feature type="transmembrane region" description="Helical" evidence="1">
    <location>
        <begin position="396"/>
        <end position="415"/>
    </location>
</feature>
<dbReference type="AlphaFoldDB" id="A0A073J6J4"/>
<feature type="transmembrane region" description="Helical" evidence="1">
    <location>
        <begin position="110"/>
        <end position="129"/>
    </location>
</feature>
<feature type="transmembrane region" description="Helical" evidence="1">
    <location>
        <begin position="332"/>
        <end position="352"/>
    </location>
</feature>
<dbReference type="OrthoDB" id="7280060at2"/>
<feature type="transmembrane region" description="Helical" evidence="1">
    <location>
        <begin position="260"/>
        <end position="283"/>
    </location>
</feature>